<dbReference type="InterPro" id="IPR022385">
    <property type="entry name" value="Rhs_assc_core"/>
</dbReference>
<accession>A0A0U3HM86</accession>
<dbReference type="InterPro" id="IPR050708">
    <property type="entry name" value="T6SS_VgrG/RHS"/>
</dbReference>
<dbReference type="RefSeq" id="WP_058797141.1">
    <property type="nucleotide sequence ID" value="NZ_CP013611.1"/>
</dbReference>
<gene>
    <name evidence="1" type="ORF">AT705_14705</name>
</gene>
<proteinExistence type="predicted"/>
<dbReference type="EMBL" id="CP013611">
    <property type="protein sequence ID" value="ALU44085.1"/>
    <property type="molecule type" value="Genomic_DNA"/>
</dbReference>
<dbReference type="NCBIfam" id="TIGR03696">
    <property type="entry name" value="Rhs_assc_core"/>
    <property type="match status" value="1"/>
</dbReference>
<dbReference type="PANTHER" id="PTHR32305">
    <property type="match status" value="1"/>
</dbReference>
<evidence type="ECO:0000313" key="1">
    <source>
        <dbReference type="EMBL" id="ALU44085.1"/>
    </source>
</evidence>
<organism evidence="1 2">
    <name type="scientific">Pseudoalteromonas rubra</name>
    <dbReference type="NCBI Taxonomy" id="43658"/>
    <lineage>
        <taxon>Bacteria</taxon>
        <taxon>Pseudomonadati</taxon>
        <taxon>Pseudomonadota</taxon>
        <taxon>Gammaproteobacteria</taxon>
        <taxon>Alteromonadales</taxon>
        <taxon>Pseudoalteromonadaceae</taxon>
        <taxon>Pseudoalteromonas</taxon>
    </lineage>
</organism>
<dbReference type="PANTHER" id="PTHR32305:SF15">
    <property type="entry name" value="PROTEIN RHSA-RELATED"/>
    <property type="match status" value="1"/>
</dbReference>
<sequence length="415" mass="44510">MRSYWAEETGLLLHELPANMRSYTGHEPVTFGGDNRIIHMNGRIYDADTGRFMQADPFVQAPTNLQNYNAYSYVLNNPLSYTDPSGYLFKKLGKFIKKNWRTIAAIGILAVTGYGVDLFTAFEAYGAAATIAATGGALAGYVATGSAKGAVMGALSGAAFYGIGQAFGASSGFLKTGGIGHLGSHALAGGIMAELQGGNFGHGFWSAGITKGAQIGRLVPSNLAAGTIASAVIGGTVSHITGGKFGNGATTAAFQFTLNHFVNDSKYPFSKEAQMDESHPIPDEILELYEQYQEGKFKSLVGVNKAAGESAEEYVASILREKGYIVLVKGVTLKVDGSIRYPDLTLFDGRTEELVSFMEVKLNNSRLISRQIRNDKIIQTKGAMVTRTPSPTLLPQGEIGKTNVELFRIYYQDQD</sequence>
<dbReference type="KEGG" id="prr:AT705_14705"/>
<evidence type="ECO:0000313" key="2">
    <source>
        <dbReference type="Proteomes" id="UP000069015"/>
    </source>
</evidence>
<dbReference type="Proteomes" id="UP000069015">
    <property type="component" value="Chromosome 1"/>
</dbReference>
<dbReference type="AlphaFoldDB" id="A0A0U3HM86"/>
<reference evidence="1 2" key="1">
    <citation type="submission" date="2015-12" db="EMBL/GenBank/DDBJ databases">
        <title>Complete genome sequence of Pseudoalteromonas rubra SCSIO 6842, harboring a conjugative plasmid.</title>
        <authorList>
            <person name="Li B."/>
            <person name="Wang X."/>
        </authorList>
    </citation>
    <scope>NUCLEOTIDE SEQUENCE [LARGE SCALE GENOMIC DNA]</scope>
    <source>
        <strain evidence="1 2">SCSIO 6842</strain>
    </source>
</reference>
<protein>
    <submittedName>
        <fullName evidence="1">Uncharacterized protein</fullName>
    </submittedName>
</protein>
<dbReference type="Gene3D" id="2.180.10.10">
    <property type="entry name" value="RHS repeat-associated core"/>
    <property type="match status" value="1"/>
</dbReference>
<name>A0A0U3HM86_9GAMM</name>